<dbReference type="Proteomes" id="UP000076761">
    <property type="component" value="Unassembled WGS sequence"/>
</dbReference>
<gene>
    <name evidence="2" type="ORF">NEOLEDRAFT_416005</name>
</gene>
<feature type="compositionally biased region" description="Basic residues" evidence="1">
    <location>
        <begin position="119"/>
        <end position="129"/>
    </location>
</feature>
<feature type="region of interest" description="Disordered" evidence="1">
    <location>
        <begin position="1"/>
        <end position="154"/>
    </location>
</feature>
<dbReference type="InParanoid" id="A0A165RYP1"/>
<feature type="compositionally biased region" description="Basic and acidic residues" evidence="1">
    <location>
        <begin position="79"/>
        <end position="88"/>
    </location>
</feature>
<proteinExistence type="predicted"/>
<keyword evidence="3" id="KW-1185">Reference proteome</keyword>
<protein>
    <submittedName>
        <fullName evidence="2">Uncharacterized protein</fullName>
    </submittedName>
</protein>
<feature type="region of interest" description="Disordered" evidence="1">
    <location>
        <begin position="167"/>
        <end position="195"/>
    </location>
</feature>
<evidence type="ECO:0000256" key="1">
    <source>
        <dbReference type="SAM" id="MobiDB-lite"/>
    </source>
</evidence>
<feature type="compositionally biased region" description="Basic and acidic residues" evidence="1">
    <location>
        <begin position="39"/>
        <end position="53"/>
    </location>
</feature>
<evidence type="ECO:0000313" key="3">
    <source>
        <dbReference type="Proteomes" id="UP000076761"/>
    </source>
</evidence>
<name>A0A165RYP1_9AGAM</name>
<dbReference type="EMBL" id="KV425577">
    <property type="protein sequence ID" value="KZT24434.1"/>
    <property type="molecule type" value="Genomic_DNA"/>
</dbReference>
<accession>A0A165RYP1</accession>
<feature type="compositionally biased region" description="Basic and acidic residues" evidence="1">
    <location>
        <begin position="95"/>
        <end position="106"/>
    </location>
</feature>
<organism evidence="2 3">
    <name type="scientific">Neolentinus lepideus HHB14362 ss-1</name>
    <dbReference type="NCBI Taxonomy" id="1314782"/>
    <lineage>
        <taxon>Eukaryota</taxon>
        <taxon>Fungi</taxon>
        <taxon>Dikarya</taxon>
        <taxon>Basidiomycota</taxon>
        <taxon>Agaricomycotina</taxon>
        <taxon>Agaricomycetes</taxon>
        <taxon>Gloeophyllales</taxon>
        <taxon>Gloeophyllaceae</taxon>
        <taxon>Neolentinus</taxon>
    </lineage>
</organism>
<reference evidence="2 3" key="1">
    <citation type="journal article" date="2016" name="Mol. Biol. Evol.">
        <title>Comparative Genomics of Early-Diverging Mushroom-Forming Fungi Provides Insights into the Origins of Lignocellulose Decay Capabilities.</title>
        <authorList>
            <person name="Nagy L.G."/>
            <person name="Riley R."/>
            <person name="Tritt A."/>
            <person name="Adam C."/>
            <person name="Daum C."/>
            <person name="Floudas D."/>
            <person name="Sun H."/>
            <person name="Yadav J.S."/>
            <person name="Pangilinan J."/>
            <person name="Larsson K.H."/>
            <person name="Matsuura K."/>
            <person name="Barry K."/>
            <person name="Labutti K."/>
            <person name="Kuo R."/>
            <person name="Ohm R.A."/>
            <person name="Bhattacharya S.S."/>
            <person name="Shirouzu T."/>
            <person name="Yoshinaga Y."/>
            <person name="Martin F.M."/>
            <person name="Grigoriev I.V."/>
            <person name="Hibbett D.S."/>
        </authorList>
    </citation>
    <scope>NUCLEOTIDE SEQUENCE [LARGE SCALE GENOMIC DNA]</scope>
    <source>
        <strain evidence="2 3">HHB14362 ss-1</strain>
    </source>
</reference>
<dbReference type="OrthoDB" id="3240950at2759"/>
<sequence>MVPTSMAPSDFRTHSMAPSDADFRPHSIGPTSIAPSEFSESRIPRVQRLDDPRSTIYGTIPEEEDDETARTVSDGYVDIGRHPQEQYYHEAGPSQHHEAGTSRYHESGSPQYTEYRPGEHHHSHSRPRPAYHNQAPEQPSMRHGSSRRQTDHEPTVLDYRSQATSYMPSHAQPHIPTYGPDTSSQPQMRQPAPPQDRAFHIPPPGTYEYERAPTGMEGARGEFARQPRRQAQYNQTPGHTTQHVPSREYVQPLIHTVSRRRSAETYYIIPNNKPVIFKDERGNEIARVGDFSGRRRSRRKHPLIIQDEYGRELYR</sequence>
<dbReference type="AlphaFoldDB" id="A0A165RYP1"/>
<evidence type="ECO:0000313" key="2">
    <source>
        <dbReference type="EMBL" id="KZT24434.1"/>
    </source>
</evidence>